<organism evidence="4 5">
    <name type="scientific">Enterococcus dongliensis</name>
    <dbReference type="NCBI Taxonomy" id="2559925"/>
    <lineage>
        <taxon>Bacteria</taxon>
        <taxon>Bacillati</taxon>
        <taxon>Bacillota</taxon>
        <taxon>Bacilli</taxon>
        <taxon>Lactobacillales</taxon>
        <taxon>Enterococcaceae</taxon>
        <taxon>Enterococcus</taxon>
    </lineage>
</organism>
<dbReference type="AlphaFoldDB" id="A0AAW8TH34"/>
<dbReference type="Pfam" id="PF02493">
    <property type="entry name" value="MORN"/>
    <property type="match status" value="3"/>
</dbReference>
<dbReference type="Proteomes" id="UP001245561">
    <property type="component" value="Unassembled WGS sequence"/>
</dbReference>
<feature type="transmembrane region" description="Helical" evidence="2">
    <location>
        <begin position="9"/>
        <end position="26"/>
    </location>
</feature>
<accession>A0AAW8TH34</accession>
<name>A0AAW8TH34_9ENTE</name>
<evidence type="ECO:0000313" key="5">
    <source>
        <dbReference type="Proteomes" id="UP001245561"/>
    </source>
</evidence>
<dbReference type="GO" id="GO:0005829">
    <property type="term" value="C:cytosol"/>
    <property type="evidence" value="ECO:0007669"/>
    <property type="project" value="TreeGrafter"/>
</dbReference>
<evidence type="ECO:0000256" key="1">
    <source>
        <dbReference type="ARBA" id="ARBA00022737"/>
    </source>
</evidence>
<keyword evidence="2" id="KW-0472">Membrane</keyword>
<dbReference type="EMBL" id="JARPYT010000003">
    <property type="protein sequence ID" value="MDT2636540.1"/>
    <property type="molecule type" value="Genomic_DNA"/>
</dbReference>
<dbReference type="EMBL" id="JARPYR010000011">
    <property type="protein sequence ID" value="MDT2596770.1"/>
    <property type="molecule type" value="Genomic_DNA"/>
</dbReference>
<evidence type="ECO:0000256" key="2">
    <source>
        <dbReference type="SAM" id="Phobius"/>
    </source>
</evidence>
<evidence type="ECO:0000313" key="6">
    <source>
        <dbReference type="Proteomes" id="UP001256547"/>
    </source>
</evidence>
<dbReference type="Gene3D" id="2.20.110.10">
    <property type="entry name" value="Histone H3 K4-specific methyltransferase SET7/9 N-terminal domain"/>
    <property type="match status" value="2"/>
</dbReference>
<dbReference type="SUPFAM" id="SSF82185">
    <property type="entry name" value="Histone H3 K4-specific methyltransferase SET7/9 N-terminal domain"/>
    <property type="match status" value="1"/>
</dbReference>
<keyword evidence="1" id="KW-0677">Repeat</keyword>
<keyword evidence="2" id="KW-0812">Transmembrane</keyword>
<gene>
    <name evidence="4" type="ORF">P7D36_03290</name>
    <name evidence="3" type="ORF">P7D39_07120</name>
</gene>
<dbReference type="RefSeq" id="WP_311800544.1">
    <property type="nucleotide sequence ID" value="NZ_JARPYR010000011.1"/>
</dbReference>
<dbReference type="Proteomes" id="UP001256547">
    <property type="component" value="Unassembled WGS sequence"/>
</dbReference>
<keyword evidence="2" id="KW-1133">Transmembrane helix</keyword>
<dbReference type="InterPro" id="IPR003409">
    <property type="entry name" value="MORN"/>
</dbReference>
<protein>
    <recommendedName>
        <fullName evidence="7">MORN repeat protein</fullName>
    </recommendedName>
</protein>
<evidence type="ECO:0000313" key="3">
    <source>
        <dbReference type="EMBL" id="MDT2596770.1"/>
    </source>
</evidence>
<dbReference type="PANTHER" id="PTHR43215">
    <property type="entry name" value="RADIAL SPOKE HEAD 1 HOMOLOG"/>
    <property type="match status" value="1"/>
</dbReference>
<dbReference type="PANTHER" id="PTHR43215:SF14">
    <property type="entry name" value="RADIAL SPOKE HEAD 1 HOMOLOG"/>
    <property type="match status" value="1"/>
</dbReference>
<reference evidence="4 6" key="1">
    <citation type="submission" date="2023-03" db="EMBL/GenBank/DDBJ databases">
        <authorList>
            <person name="Shen W."/>
            <person name="Cai J."/>
        </authorList>
    </citation>
    <scope>NUCLEOTIDE SEQUENCE</scope>
    <source>
        <strain evidence="4">P55-2</strain>
        <strain evidence="3 6">P72-2</strain>
    </source>
</reference>
<dbReference type="SMART" id="SM00698">
    <property type="entry name" value="MORN"/>
    <property type="match status" value="3"/>
</dbReference>
<sequence>MKLDKRQKIWVGIMLAVIFVSAVISMQPVESKKDAVVALDQGKLKYSGDLVRQKFNGQGSLHFHDGSVYKGTFKNGYFNGLGKYIAKDGWKYVGNFKNGQAEGQGTLTVENGAVYQGKFKDGVYQAK</sequence>
<evidence type="ECO:0008006" key="7">
    <source>
        <dbReference type="Google" id="ProtNLM"/>
    </source>
</evidence>
<comment type="caution">
    <text evidence="4">The sequence shown here is derived from an EMBL/GenBank/DDBJ whole genome shotgun (WGS) entry which is preliminary data.</text>
</comment>
<proteinExistence type="predicted"/>
<evidence type="ECO:0000313" key="4">
    <source>
        <dbReference type="EMBL" id="MDT2636540.1"/>
    </source>
</evidence>
<keyword evidence="6" id="KW-1185">Reference proteome</keyword>